<name>A0A2K8Z0X7_9BACT</name>
<dbReference type="OrthoDB" id="964423at2"/>
<dbReference type="InterPro" id="IPR047650">
    <property type="entry name" value="Transpos_IS110"/>
</dbReference>
<dbReference type="GO" id="GO:0003677">
    <property type="term" value="F:DNA binding"/>
    <property type="evidence" value="ECO:0007669"/>
    <property type="project" value="InterPro"/>
</dbReference>
<gene>
    <name evidence="2" type="ORF">CWM47_17920</name>
</gene>
<dbReference type="Pfam" id="PF02371">
    <property type="entry name" value="Transposase_20"/>
    <property type="match status" value="1"/>
</dbReference>
<evidence type="ECO:0000259" key="1">
    <source>
        <dbReference type="Pfam" id="PF02371"/>
    </source>
</evidence>
<accession>A0A2K8Z0X7</accession>
<dbReference type="AlphaFoldDB" id="A0A2K8Z0X7"/>
<keyword evidence="3" id="KW-1185">Reference proteome</keyword>
<dbReference type="PANTHER" id="PTHR33055">
    <property type="entry name" value="TRANSPOSASE FOR INSERTION SEQUENCE ELEMENT IS1111A"/>
    <property type="match status" value="1"/>
</dbReference>
<dbReference type="InterPro" id="IPR003346">
    <property type="entry name" value="Transposase_20"/>
</dbReference>
<dbReference type="Proteomes" id="UP000232883">
    <property type="component" value="Chromosome"/>
</dbReference>
<evidence type="ECO:0000313" key="3">
    <source>
        <dbReference type="Proteomes" id="UP000232883"/>
    </source>
</evidence>
<sequence>MKRGRPCGGKRVGKTRISKRGNTRIRRALHMPALMMVTFEQRPFIDLYEQVFKQTNIKMKGYVAVQRKLLTLIFALWKKDEPYDPTYEPVTQKKVAPTQEATRHQPQGAVLKEVNIGELVDS</sequence>
<protein>
    <recommendedName>
        <fullName evidence="1">Transposase IS116/IS110/IS902 C-terminal domain-containing protein</fullName>
    </recommendedName>
</protein>
<reference evidence="2 3" key="1">
    <citation type="submission" date="2017-11" db="EMBL/GenBank/DDBJ databases">
        <title>Taxonomic description and genome sequences of Spirosoma HA7 sp. nov., isolated from pollen microhabitat of Corylus avellana.</title>
        <authorList>
            <person name="Ambika Manirajan B."/>
            <person name="Suarez C."/>
            <person name="Ratering S."/>
            <person name="Geissler-Plaum R."/>
            <person name="Cardinale M."/>
            <person name="Sylvia S."/>
        </authorList>
    </citation>
    <scope>NUCLEOTIDE SEQUENCE [LARGE SCALE GENOMIC DNA]</scope>
    <source>
        <strain evidence="2 3">HA7</strain>
    </source>
</reference>
<evidence type="ECO:0000313" key="2">
    <source>
        <dbReference type="EMBL" id="AUD03540.1"/>
    </source>
</evidence>
<dbReference type="KEGG" id="spir:CWM47_17920"/>
<dbReference type="EMBL" id="CP025096">
    <property type="protein sequence ID" value="AUD03540.1"/>
    <property type="molecule type" value="Genomic_DNA"/>
</dbReference>
<dbReference type="GO" id="GO:0004803">
    <property type="term" value="F:transposase activity"/>
    <property type="evidence" value="ECO:0007669"/>
    <property type="project" value="InterPro"/>
</dbReference>
<organism evidence="2 3">
    <name type="scientific">Spirosoma pollinicola</name>
    <dbReference type="NCBI Taxonomy" id="2057025"/>
    <lineage>
        <taxon>Bacteria</taxon>
        <taxon>Pseudomonadati</taxon>
        <taxon>Bacteroidota</taxon>
        <taxon>Cytophagia</taxon>
        <taxon>Cytophagales</taxon>
        <taxon>Cytophagaceae</taxon>
        <taxon>Spirosoma</taxon>
    </lineage>
</organism>
<dbReference type="GO" id="GO:0006313">
    <property type="term" value="P:DNA transposition"/>
    <property type="evidence" value="ECO:0007669"/>
    <property type="project" value="InterPro"/>
</dbReference>
<dbReference type="PANTHER" id="PTHR33055:SF13">
    <property type="entry name" value="TRANSPOSASE"/>
    <property type="match status" value="1"/>
</dbReference>
<feature type="domain" description="Transposase IS116/IS110/IS902 C-terminal" evidence="1">
    <location>
        <begin position="9"/>
        <end position="48"/>
    </location>
</feature>
<proteinExistence type="predicted"/>